<evidence type="ECO:0000256" key="5">
    <source>
        <dbReference type="ARBA" id="ARBA00023004"/>
    </source>
</evidence>
<feature type="binding site" evidence="7">
    <location>
        <position position="73"/>
    </location>
    <ligand>
        <name>[4Fe-4S] cluster</name>
        <dbReference type="ChEBI" id="CHEBI:49883"/>
        <note>4Fe-4S-S-AdoMet</note>
    </ligand>
</feature>
<dbReference type="AlphaFoldDB" id="A0A8J8B499"/>
<evidence type="ECO:0000256" key="4">
    <source>
        <dbReference type="ARBA" id="ARBA00022723"/>
    </source>
</evidence>
<feature type="binding site" evidence="8">
    <location>
        <position position="178"/>
    </location>
    <ligand>
        <name>S-adenosyl-L-methionine</name>
        <dbReference type="ChEBI" id="CHEBI:59789"/>
    </ligand>
</feature>
<keyword evidence="1 7" id="KW-0004">4Fe-4S</keyword>
<dbReference type="SFLD" id="SFLDG01064">
    <property type="entry name" value="F420__menaquinone_cofactor_bio"/>
    <property type="match status" value="1"/>
</dbReference>
<dbReference type="SFLD" id="SFLDG01388">
    <property type="entry name" value="7_8-didemethyl-8-hydroxy-5-dea"/>
    <property type="match status" value="1"/>
</dbReference>
<dbReference type="PANTHER" id="PTHR43076:SF1">
    <property type="entry name" value="LIPOYL SYNTHASE 2"/>
    <property type="match status" value="1"/>
</dbReference>
<dbReference type="GO" id="GO:0051539">
    <property type="term" value="F:4 iron, 4 sulfur cluster binding"/>
    <property type="evidence" value="ECO:0007669"/>
    <property type="project" value="UniProtKB-KW"/>
</dbReference>
<dbReference type="NCBIfam" id="TIGR00423">
    <property type="entry name" value="CofH family radical SAM protein"/>
    <property type="match status" value="1"/>
</dbReference>
<dbReference type="PIRSF" id="PIRSF004762">
    <property type="entry name" value="CHP00423"/>
    <property type="match status" value="1"/>
</dbReference>
<dbReference type="OrthoDB" id="8186at2157"/>
<evidence type="ECO:0000256" key="1">
    <source>
        <dbReference type="ARBA" id="ARBA00022485"/>
    </source>
</evidence>
<comment type="caution">
    <text evidence="10">The sequence shown here is derived from an EMBL/GenBank/DDBJ whole genome shotgun (WGS) entry which is preliminary data.</text>
</comment>
<dbReference type="EMBL" id="JWHL01000008">
    <property type="protein sequence ID" value="MBR1369100.1"/>
    <property type="molecule type" value="Genomic_DNA"/>
</dbReference>
<dbReference type="InterPro" id="IPR020050">
    <property type="entry name" value="FO_synthase_su2"/>
</dbReference>
<evidence type="ECO:0000256" key="2">
    <source>
        <dbReference type="ARBA" id="ARBA00022679"/>
    </source>
</evidence>
<evidence type="ECO:0000256" key="3">
    <source>
        <dbReference type="ARBA" id="ARBA00022691"/>
    </source>
</evidence>
<dbReference type="GO" id="GO:0044689">
    <property type="term" value="F:7,8-didemethyl-8-hydroxy-5-deazariboflavin synthase activity"/>
    <property type="evidence" value="ECO:0007669"/>
    <property type="project" value="TreeGrafter"/>
</dbReference>
<dbReference type="SFLD" id="SFLDS00029">
    <property type="entry name" value="Radical_SAM"/>
    <property type="match status" value="1"/>
</dbReference>
<dbReference type="SUPFAM" id="SSF102114">
    <property type="entry name" value="Radical SAM enzymes"/>
    <property type="match status" value="1"/>
</dbReference>
<evidence type="ECO:0000313" key="11">
    <source>
        <dbReference type="Proteomes" id="UP000730161"/>
    </source>
</evidence>
<comment type="cofactor">
    <cofactor evidence="7">
        <name>[4Fe-4S] cluster</name>
        <dbReference type="ChEBI" id="CHEBI:49883"/>
    </cofactor>
    <text evidence="7">Binds 1 [4Fe-4S] cluster. The cluster is coordinated with 3 cysteines and an exchangeable S-adenosyl-L-methionine.</text>
</comment>
<evidence type="ECO:0000259" key="9">
    <source>
        <dbReference type="PROSITE" id="PS51918"/>
    </source>
</evidence>
<feature type="domain" description="Radical SAM core" evidence="9">
    <location>
        <begin position="52"/>
        <end position="286"/>
    </location>
</feature>
<dbReference type="InterPro" id="IPR019940">
    <property type="entry name" value="CofH_family"/>
</dbReference>
<reference evidence="10" key="1">
    <citation type="submission" date="2014-12" db="EMBL/GenBank/DDBJ databases">
        <authorList>
            <person name="Huang H.-H."/>
            <person name="Chen S.-C."/>
            <person name="Lai M.-C."/>
        </authorList>
    </citation>
    <scope>NUCLEOTIDE SEQUENCE</scope>
    <source>
        <strain evidence="10">K1F9705b</strain>
    </source>
</reference>
<dbReference type="NCBIfam" id="TIGR03551">
    <property type="entry name" value="F420_cofH"/>
    <property type="match status" value="1"/>
</dbReference>
<evidence type="ECO:0000256" key="7">
    <source>
        <dbReference type="PIRSR" id="PIRSR004762-1"/>
    </source>
</evidence>
<dbReference type="SFLD" id="SFLDG01389">
    <property type="entry name" value="menaquinone_synthsis_involved"/>
    <property type="match status" value="1"/>
</dbReference>
<keyword evidence="4" id="KW-0479">Metal-binding</keyword>
<organism evidence="10 11">
    <name type="scientific">Methanocalculus chunghsingensis</name>
    <dbReference type="NCBI Taxonomy" id="156457"/>
    <lineage>
        <taxon>Archaea</taxon>
        <taxon>Methanobacteriati</taxon>
        <taxon>Methanobacteriota</taxon>
        <taxon>Stenosarchaea group</taxon>
        <taxon>Methanomicrobia</taxon>
        <taxon>Methanomicrobiales</taxon>
        <taxon>Methanocalculaceae</taxon>
        <taxon>Methanocalculus</taxon>
    </lineage>
</organism>
<keyword evidence="3 7" id="KW-0949">S-adenosyl-L-methionine</keyword>
<dbReference type="PROSITE" id="PS51918">
    <property type="entry name" value="RADICAL_SAM"/>
    <property type="match status" value="1"/>
</dbReference>
<keyword evidence="6 7" id="KW-0411">Iron-sulfur</keyword>
<dbReference type="CDD" id="cd01335">
    <property type="entry name" value="Radical_SAM"/>
    <property type="match status" value="1"/>
</dbReference>
<keyword evidence="5 7" id="KW-0408">Iron</keyword>
<dbReference type="InterPro" id="IPR058240">
    <property type="entry name" value="rSAM_sf"/>
</dbReference>
<name>A0A8J8B499_9EURY</name>
<dbReference type="Proteomes" id="UP000730161">
    <property type="component" value="Unassembled WGS sequence"/>
</dbReference>
<accession>A0A8J8B499</accession>
<gene>
    <name evidence="10" type="primary">cofH</name>
    <name evidence="10" type="synonym">cofG</name>
    <name evidence="10" type="ORF">RJ53_06155</name>
</gene>
<dbReference type="Pfam" id="PF19288">
    <property type="entry name" value="CofH_C"/>
    <property type="match status" value="1"/>
</dbReference>
<evidence type="ECO:0000256" key="6">
    <source>
        <dbReference type="ARBA" id="ARBA00023014"/>
    </source>
</evidence>
<dbReference type="RefSeq" id="WP_211530781.1">
    <property type="nucleotide sequence ID" value="NZ_JWHL01000008.1"/>
</dbReference>
<keyword evidence="11" id="KW-1185">Reference proteome</keyword>
<evidence type="ECO:0000313" key="10">
    <source>
        <dbReference type="EMBL" id="MBR1369100.1"/>
    </source>
</evidence>
<protein>
    <submittedName>
        <fullName evidence="10">FO synthase subunit 2</fullName>
    </submittedName>
</protein>
<feature type="binding site" evidence="8">
    <location>
        <position position="72"/>
    </location>
    <ligand>
        <name>S-adenosyl-L-methionine</name>
        <dbReference type="ChEBI" id="CHEBI:59789"/>
    </ligand>
</feature>
<dbReference type="Gene3D" id="3.20.20.70">
    <property type="entry name" value="Aldolase class I"/>
    <property type="match status" value="1"/>
</dbReference>
<feature type="binding site" evidence="7">
    <location>
        <position position="70"/>
    </location>
    <ligand>
        <name>[4Fe-4S] cluster</name>
        <dbReference type="ChEBI" id="CHEBI:49883"/>
        <note>4Fe-4S-S-AdoMet</note>
    </ligand>
</feature>
<keyword evidence="2" id="KW-0808">Transferase</keyword>
<evidence type="ECO:0000256" key="8">
    <source>
        <dbReference type="PIRSR" id="PIRSR004762-2"/>
    </source>
</evidence>
<dbReference type="InterPro" id="IPR007197">
    <property type="entry name" value="rSAM"/>
</dbReference>
<proteinExistence type="predicted"/>
<dbReference type="InterPro" id="IPR045567">
    <property type="entry name" value="CofH/MnqC-like_C"/>
</dbReference>
<dbReference type="GO" id="GO:0016765">
    <property type="term" value="F:transferase activity, transferring alkyl or aryl (other than methyl) groups"/>
    <property type="evidence" value="ECO:0007669"/>
    <property type="project" value="InterPro"/>
</dbReference>
<feature type="binding site" evidence="8">
    <location>
        <position position="142"/>
    </location>
    <ligand>
        <name>(3R)-3-methyl-D-ornithine</name>
        <dbReference type="ChEBI" id="CHEBI:64642"/>
    </ligand>
</feature>
<feature type="binding site" evidence="7">
    <location>
        <position position="66"/>
    </location>
    <ligand>
        <name>[4Fe-4S] cluster</name>
        <dbReference type="ChEBI" id="CHEBI:49883"/>
        <note>4Fe-4S-S-AdoMet</note>
    </ligand>
</feature>
<dbReference type="PANTHER" id="PTHR43076">
    <property type="entry name" value="FO SYNTHASE (COFH)"/>
    <property type="match status" value="1"/>
</dbReference>
<dbReference type="InterPro" id="IPR034405">
    <property type="entry name" value="F420"/>
</dbReference>
<dbReference type="InterPro" id="IPR013785">
    <property type="entry name" value="Aldolase_TIM"/>
</dbReference>
<dbReference type="GO" id="GO:0046872">
    <property type="term" value="F:metal ion binding"/>
    <property type="evidence" value="ECO:0007669"/>
    <property type="project" value="UniProtKB-KW"/>
</dbReference>
<dbReference type="Pfam" id="PF04055">
    <property type="entry name" value="Radical_SAM"/>
    <property type="match status" value="1"/>
</dbReference>
<sequence length="361" mass="39858">MIQTKQILDDCLGGHRLTPEEGLHLLNVKGREIFDVSAAADELRLRKIGDRVTYVRNQNIHITNICKNLCGFCAFGKRKGDPDAFFDDPARIRQKVQLALTREITEICLLSGVHPDYTIDSYEDIIRTVHETAPGIDIHTASPDEVHYIARKSGVSTGEVLERLRDAGLGTLQGTAAEILVDSVRKVICPAKVDTATWIRIIKEAHDMGIMSTSTIMYGSAENPRDRITHLDILRTIQDETGGFTELVPLSYLHQNTALYEKGLAPAGATGREDLLMIAVSRLFLDNFDHIQVPWGKFGIKLTQIALLAGGDDLGGTMFSDDVSVEAGGSEAGYLDPKVMSRISEDIGRKLVQRTTKYKLL</sequence>